<proteinExistence type="predicted"/>
<dbReference type="Proteomes" id="UP000663844">
    <property type="component" value="Unassembled WGS sequence"/>
</dbReference>
<dbReference type="InterPro" id="IPR048869">
    <property type="entry name" value="OCRL-1_2_ASH"/>
</dbReference>
<name>A0A820QHF8_9BILA</name>
<feature type="non-terminal residue" evidence="2">
    <location>
        <position position="1"/>
    </location>
</feature>
<gene>
    <name evidence="2" type="ORF">OXD698_LOCUS52604</name>
</gene>
<dbReference type="GO" id="GO:1904158">
    <property type="term" value="P:axonemal central apparatus assembly"/>
    <property type="evidence" value="ECO:0007669"/>
    <property type="project" value="TreeGrafter"/>
</dbReference>
<dbReference type="PANTHER" id="PTHR23053">
    <property type="entry name" value="DLEC1 DELETED IN LUNG AND ESOPHAGEAL CANCER 1"/>
    <property type="match status" value="1"/>
</dbReference>
<dbReference type="GO" id="GO:0005930">
    <property type="term" value="C:axoneme"/>
    <property type="evidence" value="ECO:0007669"/>
    <property type="project" value="TreeGrafter"/>
</dbReference>
<evidence type="ECO:0000313" key="2">
    <source>
        <dbReference type="EMBL" id="CAF4420446.1"/>
    </source>
</evidence>
<dbReference type="EMBL" id="CAJOAZ010028815">
    <property type="protein sequence ID" value="CAF4420446.1"/>
    <property type="molecule type" value="Genomic_DNA"/>
</dbReference>
<accession>A0A820QHF8</accession>
<reference evidence="2" key="1">
    <citation type="submission" date="2021-02" db="EMBL/GenBank/DDBJ databases">
        <authorList>
            <person name="Nowell W R."/>
        </authorList>
    </citation>
    <scope>NUCLEOTIDE SEQUENCE</scope>
</reference>
<dbReference type="PANTHER" id="PTHR23053:SF0">
    <property type="entry name" value="HYDROCEPHALUS-INDUCING PROTEIN HOMOLOG"/>
    <property type="match status" value="1"/>
</dbReference>
<dbReference type="Pfam" id="PF21310">
    <property type="entry name" value="OCRL-like_ASH"/>
    <property type="match status" value="1"/>
</dbReference>
<dbReference type="AlphaFoldDB" id="A0A820QHF8"/>
<protein>
    <recommendedName>
        <fullName evidence="1">OCRL-1/2 ASH domain-containing protein</fullName>
    </recommendedName>
</protein>
<evidence type="ECO:0000313" key="3">
    <source>
        <dbReference type="Proteomes" id="UP000663844"/>
    </source>
</evidence>
<dbReference type="Gene3D" id="2.60.40.10">
    <property type="entry name" value="Immunoglobulins"/>
    <property type="match status" value="1"/>
</dbReference>
<sequence length="110" mass="12693">MYLMVQQFLYQFLLKTINIPVYVEPYDIVLDMTFQKGNDRGIDFGNVRVNQEAKQTCTLKNKGKREIRYKFELIQDPKSKINATKFFEIVPKQGSLTAGGERNVPATNVV</sequence>
<feature type="domain" description="OCRL-1/2 ASH" evidence="1">
    <location>
        <begin position="40"/>
        <end position="104"/>
    </location>
</feature>
<dbReference type="InterPro" id="IPR013783">
    <property type="entry name" value="Ig-like_fold"/>
</dbReference>
<organism evidence="2 3">
    <name type="scientific">Adineta steineri</name>
    <dbReference type="NCBI Taxonomy" id="433720"/>
    <lineage>
        <taxon>Eukaryota</taxon>
        <taxon>Metazoa</taxon>
        <taxon>Spiralia</taxon>
        <taxon>Gnathifera</taxon>
        <taxon>Rotifera</taxon>
        <taxon>Eurotatoria</taxon>
        <taxon>Bdelloidea</taxon>
        <taxon>Adinetida</taxon>
        <taxon>Adinetidae</taxon>
        <taxon>Adineta</taxon>
    </lineage>
</organism>
<comment type="caution">
    <text evidence="2">The sequence shown here is derived from an EMBL/GenBank/DDBJ whole genome shotgun (WGS) entry which is preliminary data.</text>
</comment>
<dbReference type="InterPro" id="IPR033305">
    <property type="entry name" value="Hydin-like"/>
</dbReference>
<evidence type="ECO:0000259" key="1">
    <source>
        <dbReference type="Pfam" id="PF21310"/>
    </source>
</evidence>
<dbReference type="GO" id="GO:0003341">
    <property type="term" value="P:cilium movement"/>
    <property type="evidence" value="ECO:0007669"/>
    <property type="project" value="TreeGrafter"/>
</dbReference>